<organism evidence="7 8">
    <name type="scientific">Candidatus Gallitreponema excrementavium</name>
    <dbReference type="NCBI Taxonomy" id="2840840"/>
    <lineage>
        <taxon>Bacteria</taxon>
        <taxon>Pseudomonadati</taxon>
        <taxon>Spirochaetota</taxon>
        <taxon>Spirochaetia</taxon>
        <taxon>Spirochaetales</taxon>
        <taxon>Candidatus Gallitreponema</taxon>
    </lineage>
</organism>
<evidence type="ECO:0000256" key="4">
    <source>
        <dbReference type="ARBA" id="ARBA00023027"/>
    </source>
</evidence>
<name>A0A9D9HNR4_9SPIR</name>
<dbReference type="Pfam" id="PF02080">
    <property type="entry name" value="TrkA_C"/>
    <property type="match status" value="1"/>
</dbReference>
<evidence type="ECO:0000256" key="2">
    <source>
        <dbReference type="ARBA" id="ARBA00022538"/>
    </source>
</evidence>
<dbReference type="EMBL" id="JADIMM010000060">
    <property type="protein sequence ID" value="MBO8457417.1"/>
    <property type="molecule type" value="Genomic_DNA"/>
</dbReference>
<keyword evidence="2" id="KW-0813">Transport</keyword>
<evidence type="ECO:0000313" key="7">
    <source>
        <dbReference type="EMBL" id="MBO8457417.1"/>
    </source>
</evidence>
<feature type="domain" description="RCK N-terminal" evidence="5">
    <location>
        <begin position="3"/>
        <end position="119"/>
    </location>
</feature>
<dbReference type="PRINTS" id="PR00335">
    <property type="entry name" value="KUPTAKETRKA"/>
</dbReference>
<dbReference type="InterPro" id="IPR050721">
    <property type="entry name" value="Trk_Ktr_HKT_K-transport"/>
</dbReference>
<dbReference type="InterPro" id="IPR006037">
    <property type="entry name" value="RCK_C"/>
</dbReference>
<protein>
    <recommendedName>
        <fullName evidence="1">Trk system potassium uptake protein TrkA</fullName>
    </recommendedName>
</protein>
<dbReference type="InterPro" id="IPR006036">
    <property type="entry name" value="K_uptake_TrkA"/>
</dbReference>
<reference evidence="7" key="1">
    <citation type="submission" date="2020-10" db="EMBL/GenBank/DDBJ databases">
        <authorList>
            <person name="Gilroy R."/>
        </authorList>
    </citation>
    <scope>NUCLEOTIDE SEQUENCE</scope>
    <source>
        <strain evidence="7">10532</strain>
    </source>
</reference>
<evidence type="ECO:0000256" key="3">
    <source>
        <dbReference type="ARBA" id="ARBA00022958"/>
    </source>
</evidence>
<keyword evidence="2" id="KW-0406">Ion transport</keyword>
<evidence type="ECO:0000256" key="1">
    <source>
        <dbReference type="ARBA" id="ARBA00017378"/>
    </source>
</evidence>
<dbReference type="Pfam" id="PF02254">
    <property type="entry name" value="TrkA_N"/>
    <property type="match status" value="1"/>
</dbReference>
<dbReference type="InterPro" id="IPR036291">
    <property type="entry name" value="NAD(P)-bd_dom_sf"/>
</dbReference>
<dbReference type="Gene3D" id="3.30.70.1450">
    <property type="entry name" value="Regulator of K+ conductance, C-terminal domain"/>
    <property type="match status" value="1"/>
</dbReference>
<evidence type="ECO:0000259" key="6">
    <source>
        <dbReference type="PROSITE" id="PS51202"/>
    </source>
</evidence>
<evidence type="ECO:0000259" key="5">
    <source>
        <dbReference type="PROSITE" id="PS51201"/>
    </source>
</evidence>
<feature type="domain" description="RCK C-terminal" evidence="6">
    <location>
        <begin position="138"/>
        <end position="219"/>
    </location>
</feature>
<dbReference type="PANTHER" id="PTHR43833">
    <property type="entry name" value="POTASSIUM CHANNEL PROTEIN 2-RELATED-RELATED"/>
    <property type="match status" value="1"/>
</dbReference>
<dbReference type="GO" id="GO:0005886">
    <property type="term" value="C:plasma membrane"/>
    <property type="evidence" value="ECO:0007669"/>
    <property type="project" value="InterPro"/>
</dbReference>
<dbReference type="SUPFAM" id="SSF51735">
    <property type="entry name" value="NAD(P)-binding Rossmann-fold domains"/>
    <property type="match status" value="1"/>
</dbReference>
<keyword evidence="2" id="KW-0633">Potassium transport</keyword>
<accession>A0A9D9HNR4</accession>
<dbReference type="PROSITE" id="PS51202">
    <property type="entry name" value="RCK_C"/>
    <property type="match status" value="1"/>
</dbReference>
<comment type="caution">
    <text evidence="7">The sequence shown here is derived from an EMBL/GenBank/DDBJ whole genome shotgun (WGS) entry which is preliminary data.</text>
</comment>
<dbReference type="InterPro" id="IPR003148">
    <property type="entry name" value="RCK_N"/>
</dbReference>
<dbReference type="GO" id="GO:0015079">
    <property type="term" value="F:potassium ion transmembrane transporter activity"/>
    <property type="evidence" value="ECO:0007669"/>
    <property type="project" value="InterPro"/>
</dbReference>
<proteinExistence type="predicted"/>
<dbReference type="Gene3D" id="3.40.50.720">
    <property type="entry name" value="NAD(P)-binding Rossmann-like Domain"/>
    <property type="match status" value="1"/>
</dbReference>
<keyword evidence="4" id="KW-0520">NAD</keyword>
<gene>
    <name evidence="7" type="ORF">IAA81_04215</name>
</gene>
<sequence length="221" mass="24133">MKKNTFAIIGLGRFGMSLAQTLLEEGKDVIVIDNDMEKLKTLKNTPAVLCCIDNISVETLRESGVADCDVVIIGIGGDLEANILAAMDSLELGVKKVLSKANNDEHARILEKIGAEVVFPEVQTAKKLAMKLCNNFVQDIVPFSDDFFIMQFLVPQELDGKTVLEADLRKKYEVNIVAMIIDGKARAIIKPETVLKSGDSLLVSGTSRNIKSLRKALNAIN</sequence>
<dbReference type="Proteomes" id="UP000823638">
    <property type="component" value="Unassembled WGS sequence"/>
</dbReference>
<dbReference type="InterPro" id="IPR036721">
    <property type="entry name" value="RCK_C_sf"/>
</dbReference>
<dbReference type="PROSITE" id="PS51201">
    <property type="entry name" value="RCK_N"/>
    <property type="match status" value="1"/>
</dbReference>
<reference evidence="7" key="2">
    <citation type="journal article" date="2021" name="PeerJ">
        <title>Extensive microbial diversity within the chicken gut microbiome revealed by metagenomics and culture.</title>
        <authorList>
            <person name="Gilroy R."/>
            <person name="Ravi A."/>
            <person name="Getino M."/>
            <person name="Pursley I."/>
            <person name="Horton D.L."/>
            <person name="Alikhan N.F."/>
            <person name="Baker D."/>
            <person name="Gharbi K."/>
            <person name="Hall N."/>
            <person name="Watson M."/>
            <person name="Adriaenssens E.M."/>
            <person name="Foster-Nyarko E."/>
            <person name="Jarju S."/>
            <person name="Secka A."/>
            <person name="Antonio M."/>
            <person name="Oren A."/>
            <person name="Chaudhuri R.R."/>
            <person name="La Ragione R."/>
            <person name="Hildebrand F."/>
            <person name="Pallen M.J."/>
        </authorList>
    </citation>
    <scope>NUCLEOTIDE SEQUENCE</scope>
    <source>
        <strain evidence="7">10532</strain>
    </source>
</reference>
<dbReference type="SUPFAM" id="SSF116726">
    <property type="entry name" value="TrkA C-terminal domain-like"/>
    <property type="match status" value="1"/>
</dbReference>
<evidence type="ECO:0000313" key="8">
    <source>
        <dbReference type="Proteomes" id="UP000823638"/>
    </source>
</evidence>
<keyword evidence="3" id="KW-0630">Potassium</keyword>
<dbReference type="AlphaFoldDB" id="A0A9D9HNR4"/>
<dbReference type="PANTHER" id="PTHR43833:SF7">
    <property type="entry name" value="KTR SYSTEM POTASSIUM UPTAKE PROTEIN C"/>
    <property type="match status" value="1"/>
</dbReference>